<feature type="non-terminal residue" evidence="1">
    <location>
        <position position="93"/>
    </location>
</feature>
<dbReference type="AlphaFoldDB" id="A0A6J4JBJ5"/>
<dbReference type="EMBL" id="CADCTM010000490">
    <property type="protein sequence ID" value="CAA9272205.1"/>
    <property type="molecule type" value="Genomic_DNA"/>
</dbReference>
<protein>
    <submittedName>
        <fullName evidence="1">Uncharacterized protein</fullName>
    </submittedName>
</protein>
<proteinExistence type="predicted"/>
<gene>
    <name evidence="1" type="ORF">AVDCRST_MAG92-3023</name>
</gene>
<reference evidence="1" key="1">
    <citation type="submission" date="2020-02" db="EMBL/GenBank/DDBJ databases">
        <authorList>
            <person name="Meier V. D."/>
        </authorList>
    </citation>
    <scope>NUCLEOTIDE SEQUENCE</scope>
    <source>
        <strain evidence="1">AVDCRST_MAG92</strain>
    </source>
</reference>
<sequence>MMSYKQLAVDYSFLKKLQTLDWQTIRHHLLNSDEGRDFTPAQAARAIWQYGLFLFLAQQYPAMRLVPTKEIDAVLHAHIATDRQYQDDCQTLF</sequence>
<accession>A0A6J4JBJ5</accession>
<organism evidence="1">
    <name type="scientific">uncultured Coleofasciculus sp</name>
    <dbReference type="NCBI Taxonomy" id="1267456"/>
    <lineage>
        <taxon>Bacteria</taxon>
        <taxon>Bacillati</taxon>
        <taxon>Cyanobacteriota</taxon>
        <taxon>Cyanophyceae</taxon>
        <taxon>Coleofasciculales</taxon>
        <taxon>Coleofasciculaceae</taxon>
        <taxon>Coleofasciculus</taxon>
        <taxon>environmental samples</taxon>
    </lineage>
</organism>
<name>A0A6J4JBJ5_9CYAN</name>
<evidence type="ECO:0000313" key="1">
    <source>
        <dbReference type="EMBL" id="CAA9272205.1"/>
    </source>
</evidence>